<sequence length="15" mass="1594">MNFKKVSVVALSGTL</sequence>
<reference evidence="1 2" key="1">
    <citation type="submission" date="2016-08" db="EMBL/GenBank/DDBJ databases">
        <authorList>
            <person name="Loux V."/>
            <person name="Rue O."/>
        </authorList>
    </citation>
    <scope>NUCLEOTIDE SEQUENCE [LARGE SCALE GENOMIC DNA]</scope>
    <source>
        <strain evidence="1 2">AFSSA_08CEB44bac</strain>
    </source>
</reference>
<dbReference type="EMBL" id="FMIK01000031">
    <property type="protein sequence ID" value="SCL95593.1"/>
    <property type="molecule type" value="Genomic_DNA"/>
</dbReference>
<evidence type="ECO:0000313" key="2">
    <source>
        <dbReference type="Proteomes" id="UP000242164"/>
    </source>
</evidence>
<gene>
    <name evidence="1" type="ORF">BCB44BAC_02592</name>
</gene>
<evidence type="ECO:0000313" key="1">
    <source>
        <dbReference type="EMBL" id="SCL95593.1"/>
    </source>
</evidence>
<name>A0AAX2CIT6_9BACI</name>
<organism evidence="1 2">
    <name type="scientific">Bacillus cytotoxicus</name>
    <dbReference type="NCBI Taxonomy" id="580165"/>
    <lineage>
        <taxon>Bacteria</taxon>
        <taxon>Bacillati</taxon>
        <taxon>Bacillota</taxon>
        <taxon>Bacilli</taxon>
        <taxon>Bacillales</taxon>
        <taxon>Bacillaceae</taxon>
        <taxon>Bacillus</taxon>
        <taxon>Bacillus cereus group</taxon>
    </lineage>
</organism>
<comment type="caution">
    <text evidence="1">The sequence shown here is derived from an EMBL/GenBank/DDBJ whole genome shotgun (WGS) entry which is preliminary data.</text>
</comment>
<protein>
    <submittedName>
        <fullName evidence="1">Uncharacterized protein</fullName>
    </submittedName>
</protein>
<proteinExistence type="predicted"/>
<accession>A0AAX2CIT6</accession>
<dbReference type="Proteomes" id="UP000242164">
    <property type="component" value="Unassembled WGS sequence"/>
</dbReference>